<dbReference type="SFLD" id="SFLDG01140">
    <property type="entry name" value="C2.B:_Phosphomannomutase_and_P"/>
    <property type="match status" value="1"/>
</dbReference>
<dbReference type="Gene3D" id="3.30.1240.10">
    <property type="match status" value="1"/>
</dbReference>
<organism evidence="1 2">
    <name type="scientific">Halalkalibacter wakoensis JCM 9140</name>
    <dbReference type="NCBI Taxonomy" id="1236970"/>
    <lineage>
        <taxon>Bacteria</taxon>
        <taxon>Bacillati</taxon>
        <taxon>Bacillota</taxon>
        <taxon>Bacilli</taxon>
        <taxon>Bacillales</taxon>
        <taxon>Bacillaceae</taxon>
        <taxon>Halalkalibacter</taxon>
    </lineage>
</organism>
<keyword evidence="1" id="KW-0378">Hydrolase</keyword>
<dbReference type="GO" id="GO:0016791">
    <property type="term" value="F:phosphatase activity"/>
    <property type="evidence" value="ECO:0007669"/>
    <property type="project" value="UniProtKB-ARBA"/>
</dbReference>
<accession>W4Q396</accession>
<dbReference type="PROSITE" id="PS01229">
    <property type="entry name" value="COF_2"/>
    <property type="match status" value="1"/>
</dbReference>
<protein>
    <submittedName>
        <fullName evidence="1">Hydrolase</fullName>
    </submittedName>
</protein>
<evidence type="ECO:0000313" key="1">
    <source>
        <dbReference type="EMBL" id="GAE26551.1"/>
    </source>
</evidence>
<dbReference type="SFLD" id="SFLDS00003">
    <property type="entry name" value="Haloacid_Dehalogenase"/>
    <property type="match status" value="1"/>
</dbReference>
<gene>
    <name evidence="1" type="ORF">JCM9140_2631</name>
</gene>
<dbReference type="InterPro" id="IPR036412">
    <property type="entry name" value="HAD-like_sf"/>
</dbReference>
<dbReference type="STRING" id="1236970.JCM9140_2631"/>
<evidence type="ECO:0000313" key="2">
    <source>
        <dbReference type="Proteomes" id="UP000018890"/>
    </source>
</evidence>
<dbReference type="AlphaFoldDB" id="W4Q396"/>
<comment type="caution">
    <text evidence="1">The sequence shown here is derived from an EMBL/GenBank/DDBJ whole genome shotgun (WGS) entry which is preliminary data.</text>
</comment>
<dbReference type="EMBL" id="BAUT01000027">
    <property type="protein sequence ID" value="GAE26551.1"/>
    <property type="molecule type" value="Genomic_DNA"/>
</dbReference>
<sequence length="273" mass="30501">MFFDAKGETTMTNHKIVFLDIDGTILRSDDSIEPATKEAIKKVQYKGVEVFLATGRPLHEIRDIGKDLQIESFIGYNGAYAIHKEKELYVAKMKKDMVKTLLHTAEKHGHEAVLYTKEKNVLTSFSSPVLTEFTKHFHLKENVLCSDEYLADVLGMTLVNVQNDPPSLYEKTGEFRLASVNVEGFRNHAYDVIRNQVNKGIAVETVLEALRIDKRDAVAFGDGMNDREMLSTVGDGVAMANAQPELFPYAKHKTTSVNDSGVYNGLKNLGLIT</sequence>
<dbReference type="NCBIfam" id="TIGR00099">
    <property type="entry name" value="Cof-subfamily"/>
    <property type="match status" value="1"/>
</dbReference>
<dbReference type="InterPro" id="IPR006379">
    <property type="entry name" value="HAD-SF_hydro_IIB"/>
</dbReference>
<keyword evidence="2" id="KW-1185">Reference proteome</keyword>
<name>W4Q396_9BACI</name>
<dbReference type="InterPro" id="IPR023214">
    <property type="entry name" value="HAD_sf"/>
</dbReference>
<dbReference type="SUPFAM" id="SSF56784">
    <property type="entry name" value="HAD-like"/>
    <property type="match status" value="1"/>
</dbReference>
<dbReference type="GO" id="GO:0000287">
    <property type="term" value="F:magnesium ion binding"/>
    <property type="evidence" value="ECO:0007669"/>
    <property type="project" value="TreeGrafter"/>
</dbReference>
<dbReference type="GO" id="GO:0005829">
    <property type="term" value="C:cytosol"/>
    <property type="evidence" value="ECO:0007669"/>
    <property type="project" value="TreeGrafter"/>
</dbReference>
<dbReference type="Gene3D" id="3.40.50.1000">
    <property type="entry name" value="HAD superfamily/HAD-like"/>
    <property type="match status" value="1"/>
</dbReference>
<dbReference type="PANTHER" id="PTHR10000:SF25">
    <property type="entry name" value="PHOSPHATASE YKRA-RELATED"/>
    <property type="match status" value="1"/>
</dbReference>
<dbReference type="Pfam" id="PF08282">
    <property type="entry name" value="Hydrolase_3"/>
    <property type="match status" value="1"/>
</dbReference>
<dbReference type="InterPro" id="IPR000150">
    <property type="entry name" value="Cof"/>
</dbReference>
<dbReference type="NCBIfam" id="TIGR01484">
    <property type="entry name" value="HAD-SF-IIB"/>
    <property type="match status" value="1"/>
</dbReference>
<dbReference type="Proteomes" id="UP000018890">
    <property type="component" value="Unassembled WGS sequence"/>
</dbReference>
<reference evidence="1" key="1">
    <citation type="journal article" date="2014" name="Genome Announc.">
        <title>Draft Genome Sequences of Three Alkaliphilic Bacillus Strains, Bacillus wakoensis JCM 9140T, Bacillus akibai JCM 9157T, and Bacillus hemicellulosilyticus JCM 9152T.</title>
        <authorList>
            <person name="Yuki M."/>
            <person name="Oshima K."/>
            <person name="Suda W."/>
            <person name="Oshida Y."/>
            <person name="Kitamura K."/>
            <person name="Iida T."/>
            <person name="Hattori M."/>
            <person name="Ohkuma M."/>
        </authorList>
    </citation>
    <scope>NUCLEOTIDE SEQUENCE [LARGE SCALE GENOMIC DNA]</scope>
    <source>
        <strain evidence="1">JCM 9140</strain>
    </source>
</reference>
<dbReference type="PANTHER" id="PTHR10000">
    <property type="entry name" value="PHOSPHOSERINE PHOSPHATASE"/>
    <property type="match status" value="1"/>
</dbReference>
<proteinExistence type="predicted"/>